<evidence type="ECO:0000256" key="1">
    <source>
        <dbReference type="ARBA" id="ARBA00004241"/>
    </source>
</evidence>
<dbReference type="SUPFAM" id="SSF54523">
    <property type="entry name" value="Pili subunits"/>
    <property type="match status" value="1"/>
</dbReference>
<evidence type="ECO:0000313" key="5">
    <source>
        <dbReference type="Proteomes" id="UP000310636"/>
    </source>
</evidence>
<dbReference type="OrthoDB" id="2665739at2"/>
<evidence type="ECO:0000256" key="3">
    <source>
        <dbReference type="SAM" id="Phobius"/>
    </source>
</evidence>
<keyword evidence="3" id="KW-0472">Membrane</keyword>
<protein>
    <submittedName>
        <fullName evidence="4">Type II secretion system protein</fullName>
    </submittedName>
</protein>
<keyword evidence="2" id="KW-0178">Competence</keyword>
<dbReference type="Pfam" id="PF07963">
    <property type="entry name" value="N_methyl"/>
    <property type="match status" value="1"/>
</dbReference>
<dbReference type="Gene3D" id="3.30.700.10">
    <property type="entry name" value="Glycoprotein, Type 4 Pilin"/>
    <property type="match status" value="1"/>
</dbReference>
<dbReference type="PROSITE" id="PS00409">
    <property type="entry name" value="PROKAR_NTER_METHYL"/>
    <property type="match status" value="1"/>
</dbReference>
<organism evidence="4 5">
    <name type="scientific">Cohnella fermenti</name>
    <dbReference type="NCBI Taxonomy" id="2565925"/>
    <lineage>
        <taxon>Bacteria</taxon>
        <taxon>Bacillati</taxon>
        <taxon>Bacillota</taxon>
        <taxon>Bacilli</taxon>
        <taxon>Bacillales</taxon>
        <taxon>Paenibacillaceae</taxon>
        <taxon>Cohnella</taxon>
    </lineage>
</organism>
<keyword evidence="3" id="KW-1133">Transmembrane helix</keyword>
<keyword evidence="5" id="KW-1185">Reference proteome</keyword>
<dbReference type="GO" id="GO:0030420">
    <property type="term" value="P:establishment of competence for transformation"/>
    <property type="evidence" value="ECO:0007669"/>
    <property type="project" value="UniProtKB-KW"/>
</dbReference>
<evidence type="ECO:0000256" key="2">
    <source>
        <dbReference type="ARBA" id="ARBA00023287"/>
    </source>
</evidence>
<sequence>MLRRLGKEEKGFTLIELLAVIVILAVIAAIAVPLIGNVISKSKSDSDVATARQIYDAARIYVTSELSGDFKNTGVTGNLTIPIVGTTGLQGKGYLDSNLVLPSTKKVITGGSVVFRQSDGALLYVSLTTTTGGTTDLQYYKGSDVLASTGSATATEPTAP</sequence>
<comment type="subcellular location">
    <subcellularLocation>
        <location evidence="1">Cell surface</location>
    </subcellularLocation>
</comment>
<dbReference type="EMBL" id="SSOB01000022">
    <property type="protein sequence ID" value="THF76960.1"/>
    <property type="molecule type" value="Genomic_DNA"/>
</dbReference>
<reference evidence="4 5" key="1">
    <citation type="submission" date="2019-04" db="EMBL/GenBank/DDBJ databases">
        <title>Cohnella sp. nov. isolated from preserved vegetables.</title>
        <authorList>
            <person name="Lin S.-Y."/>
            <person name="Hung M.-H."/>
            <person name="Young C.-C."/>
        </authorList>
    </citation>
    <scope>NUCLEOTIDE SEQUENCE [LARGE SCALE GENOMIC DNA]</scope>
    <source>
        <strain evidence="4 5">CC-MHH1044</strain>
    </source>
</reference>
<accession>A0A4S4BQC3</accession>
<dbReference type="InterPro" id="IPR012902">
    <property type="entry name" value="N_methyl_site"/>
</dbReference>
<keyword evidence="3" id="KW-0812">Transmembrane</keyword>
<dbReference type="AlphaFoldDB" id="A0A4S4BQC3"/>
<gene>
    <name evidence="4" type="ORF">E6C55_17930</name>
</gene>
<feature type="transmembrane region" description="Helical" evidence="3">
    <location>
        <begin position="12"/>
        <end position="36"/>
    </location>
</feature>
<name>A0A4S4BQC3_9BACL</name>
<dbReference type="Proteomes" id="UP000310636">
    <property type="component" value="Unassembled WGS sequence"/>
</dbReference>
<dbReference type="NCBIfam" id="TIGR02532">
    <property type="entry name" value="IV_pilin_GFxxxE"/>
    <property type="match status" value="1"/>
</dbReference>
<evidence type="ECO:0000313" key="4">
    <source>
        <dbReference type="EMBL" id="THF76960.1"/>
    </source>
</evidence>
<comment type="caution">
    <text evidence="4">The sequence shown here is derived from an EMBL/GenBank/DDBJ whole genome shotgun (WGS) entry which is preliminary data.</text>
</comment>
<dbReference type="InterPro" id="IPR045584">
    <property type="entry name" value="Pilin-like"/>
</dbReference>
<proteinExistence type="predicted"/>
<dbReference type="GO" id="GO:0009986">
    <property type="term" value="C:cell surface"/>
    <property type="evidence" value="ECO:0007669"/>
    <property type="project" value="UniProtKB-SubCell"/>
</dbReference>